<evidence type="ECO:0000313" key="9">
    <source>
        <dbReference type="Proteomes" id="UP001172457"/>
    </source>
</evidence>
<dbReference type="InterPro" id="IPR036397">
    <property type="entry name" value="RNaseH_sf"/>
</dbReference>
<dbReference type="GO" id="GO:0003676">
    <property type="term" value="F:nucleic acid binding"/>
    <property type="evidence" value="ECO:0007669"/>
    <property type="project" value="InterPro"/>
</dbReference>
<evidence type="ECO:0000259" key="7">
    <source>
        <dbReference type="PROSITE" id="PS50994"/>
    </source>
</evidence>
<dbReference type="Gene3D" id="3.30.420.10">
    <property type="entry name" value="Ribonuclease H-like superfamily/Ribonuclease H"/>
    <property type="match status" value="1"/>
</dbReference>
<keyword evidence="4" id="KW-0378">Hydrolase</keyword>
<keyword evidence="6" id="KW-0472">Membrane</keyword>
<gene>
    <name evidence="8" type="ORF">OSB04_013046</name>
</gene>
<keyword evidence="9" id="KW-1185">Reference proteome</keyword>
<dbReference type="Pfam" id="PF07727">
    <property type="entry name" value="RVT_2"/>
    <property type="match status" value="1"/>
</dbReference>
<dbReference type="InterPro" id="IPR057670">
    <property type="entry name" value="SH3_retrovirus"/>
</dbReference>
<keyword evidence="6" id="KW-0812">Transmembrane</keyword>
<dbReference type="PANTHER" id="PTHR42648:SF28">
    <property type="entry name" value="TRANSPOSON-ENCODED PROTEIN WITH RIBONUCLEASE H-LIKE AND RETROVIRUS ZINC FINGER-LIKE DOMAINS"/>
    <property type="match status" value="1"/>
</dbReference>
<feature type="region of interest" description="Disordered" evidence="5">
    <location>
        <begin position="227"/>
        <end position="251"/>
    </location>
</feature>
<dbReference type="PROSITE" id="PS50994">
    <property type="entry name" value="INTEGRASE"/>
    <property type="match status" value="1"/>
</dbReference>
<dbReference type="InterPro" id="IPR054722">
    <property type="entry name" value="PolX-like_BBD"/>
</dbReference>
<keyword evidence="2" id="KW-0479">Metal-binding</keyword>
<evidence type="ECO:0000256" key="2">
    <source>
        <dbReference type="ARBA" id="ARBA00022723"/>
    </source>
</evidence>
<evidence type="ECO:0000256" key="3">
    <source>
        <dbReference type="ARBA" id="ARBA00022750"/>
    </source>
</evidence>
<dbReference type="InterPro" id="IPR001584">
    <property type="entry name" value="Integrase_cat-core"/>
</dbReference>
<dbReference type="Pfam" id="PF25597">
    <property type="entry name" value="SH3_retrovirus"/>
    <property type="match status" value="1"/>
</dbReference>
<dbReference type="SUPFAM" id="SSF56672">
    <property type="entry name" value="DNA/RNA polymerases"/>
    <property type="match status" value="1"/>
</dbReference>
<keyword evidence="1" id="KW-0645">Protease</keyword>
<dbReference type="InterPro" id="IPR039537">
    <property type="entry name" value="Retrotran_Ty1/copia-like"/>
</dbReference>
<feature type="region of interest" description="Disordered" evidence="5">
    <location>
        <begin position="1329"/>
        <end position="1355"/>
    </location>
</feature>
<keyword evidence="3" id="KW-0064">Aspartyl protease</keyword>
<dbReference type="GO" id="GO:0015074">
    <property type="term" value="P:DNA integration"/>
    <property type="evidence" value="ECO:0007669"/>
    <property type="project" value="InterPro"/>
</dbReference>
<dbReference type="SUPFAM" id="SSF53098">
    <property type="entry name" value="Ribonuclease H-like"/>
    <property type="match status" value="1"/>
</dbReference>
<evidence type="ECO:0000256" key="1">
    <source>
        <dbReference type="ARBA" id="ARBA00022670"/>
    </source>
</evidence>
<keyword evidence="6" id="KW-1133">Transmembrane helix</keyword>
<dbReference type="InterPro" id="IPR036875">
    <property type="entry name" value="Znf_CCHC_sf"/>
</dbReference>
<feature type="compositionally biased region" description="Basic residues" evidence="5">
    <location>
        <begin position="231"/>
        <end position="251"/>
    </location>
</feature>
<dbReference type="Proteomes" id="UP001172457">
    <property type="component" value="Chromosome 3"/>
</dbReference>
<accession>A0AA38TVJ5</accession>
<dbReference type="Pfam" id="PF22936">
    <property type="entry name" value="Pol_BBD"/>
    <property type="match status" value="1"/>
</dbReference>
<evidence type="ECO:0000256" key="5">
    <source>
        <dbReference type="SAM" id="MobiDB-lite"/>
    </source>
</evidence>
<dbReference type="EMBL" id="JARYMX010000003">
    <property type="protein sequence ID" value="KAJ9558432.1"/>
    <property type="molecule type" value="Genomic_DNA"/>
</dbReference>
<name>A0AA38TVJ5_9ASTR</name>
<evidence type="ECO:0000256" key="4">
    <source>
        <dbReference type="ARBA" id="ARBA00022801"/>
    </source>
</evidence>
<dbReference type="PANTHER" id="PTHR42648">
    <property type="entry name" value="TRANSPOSASE, PUTATIVE-RELATED"/>
    <property type="match status" value="1"/>
</dbReference>
<dbReference type="InterPro" id="IPR025724">
    <property type="entry name" value="GAG-pre-integrase_dom"/>
</dbReference>
<evidence type="ECO:0000313" key="8">
    <source>
        <dbReference type="EMBL" id="KAJ9558432.1"/>
    </source>
</evidence>
<dbReference type="Pfam" id="PF13976">
    <property type="entry name" value="gag_pre-integrs"/>
    <property type="match status" value="1"/>
</dbReference>
<dbReference type="CDD" id="cd09272">
    <property type="entry name" value="RNase_HI_RT_Ty1"/>
    <property type="match status" value="1"/>
</dbReference>
<proteinExistence type="predicted"/>
<organism evidence="8 9">
    <name type="scientific">Centaurea solstitialis</name>
    <name type="common">yellow star-thistle</name>
    <dbReference type="NCBI Taxonomy" id="347529"/>
    <lineage>
        <taxon>Eukaryota</taxon>
        <taxon>Viridiplantae</taxon>
        <taxon>Streptophyta</taxon>
        <taxon>Embryophyta</taxon>
        <taxon>Tracheophyta</taxon>
        <taxon>Spermatophyta</taxon>
        <taxon>Magnoliopsida</taxon>
        <taxon>eudicotyledons</taxon>
        <taxon>Gunneridae</taxon>
        <taxon>Pentapetalae</taxon>
        <taxon>asterids</taxon>
        <taxon>campanulids</taxon>
        <taxon>Asterales</taxon>
        <taxon>Asteraceae</taxon>
        <taxon>Carduoideae</taxon>
        <taxon>Cardueae</taxon>
        <taxon>Centaureinae</taxon>
        <taxon>Centaurea</taxon>
    </lineage>
</organism>
<dbReference type="Gene3D" id="4.10.60.10">
    <property type="entry name" value="Zinc finger, CCHC-type"/>
    <property type="match status" value="1"/>
</dbReference>
<evidence type="ECO:0000256" key="6">
    <source>
        <dbReference type="SAM" id="Phobius"/>
    </source>
</evidence>
<dbReference type="GO" id="GO:0006508">
    <property type="term" value="P:proteolysis"/>
    <property type="evidence" value="ECO:0007669"/>
    <property type="project" value="UniProtKB-KW"/>
</dbReference>
<feature type="compositionally biased region" description="Basic and acidic residues" evidence="5">
    <location>
        <begin position="1329"/>
        <end position="1338"/>
    </location>
</feature>
<feature type="domain" description="Integrase catalytic" evidence="7">
    <location>
        <begin position="405"/>
        <end position="577"/>
    </location>
</feature>
<dbReference type="InterPro" id="IPR013103">
    <property type="entry name" value="RVT_2"/>
</dbReference>
<dbReference type="InterPro" id="IPR043502">
    <property type="entry name" value="DNA/RNA_pol_sf"/>
</dbReference>
<dbReference type="InterPro" id="IPR012337">
    <property type="entry name" value="RNaseH-like_sf"/>
</dbReference>
<dbReference type="GO" id="GO:0004190">
    <property type="term" value="F:aspartic-type endopeptidase activity"/>
    <property type="evidence" value="ECO:0007669"/>
    <property type="project" value="UniProtKB-KW"/>
</dbReference>
<protein>
    <recommendedName>
        <fullName evidence="7">Integrase catalytic domain-containing protein</fullName>
    </recommendedName>
</protein>
<dbReference type="SUPFAM" id="SSF57756">
    <property type="entry name" value="Retrovirus zinc finger-like domains"/>
    <property type="match status" value="1"/>
</dbReference>
<dbReference type="GO" id="GO:0008270">
    <property type="term" value="F:zinc ion binding"/>
    <property type="evidence" value="ECO:0007669"/>
    <property type="project" value="InterPro"/>
</dbReference>
<sequence length="1385" mass="157347">MADDQENEMNPFGKLESYVAKTTVQNAKFEVEKFDGTNNFGMGQCEVKDVLAQQELDLALEEKPEEMSAADWNRINKMACSTIRLCLAKQQKFNVMRETLAKELWQKLEDKYMTKSAENRLYKKKRLFYFKYKEGTKMIAHLDAFNQLVADLLNLDEEIKDEDKALILLNSLPDSYAHLTTTLLHGKVTIGFEEVSNALMNYEIRHADKQMNASTSDALVVRGRTFERKSHDNRKKFSSRSRGNSKPRRSLGRNECAFCHEIGHWKKDCLKLKNKNKTTQANVTLGEDESGLEFVLAATSNFFSNVWFEKEGVGVVKFKHHDGVIRELKNVWYVPKLGKNLISLGALEADGYNYSSANGRMKVKRGALVEMKALRHSSHLYVLQGHTIIGSASMVSEAVDCDKAVDFEASKLWHLRLGHAGENALQGLAKQGLLKGVKNGKIDFCEQRCWVYTMKHKDEVLSVFLTWKNMIEKQTGRKIKVLRTDNGGEYTSDPFQEVCRKEGIVRHFTVPRTPQQNGVAERLNRTLLEKVRCMLLQASLDKSFWAEAITYASHIVNRLPSTAINGKTPIEVWTGKHAFDYDDLRIFGCIAYFHVTESKLDARAKKAIFVGFSTGVKGYRLWCPKLKKLVLSKDVTFNETSVLKEKNQEADDKSNGRDVQQVECERHKVTNLQQRNLDCQQPVQGRVEEYLNDNEESALSVENEDVQAGDEEVVDPSHSIATGRGKRTIRKPARYTDYVAFAFLIASSEVPLTFKEACESSEKEEWYAAMNEEMDSLLKNQTWTLVRLPARKKAIPSKWVFAKKETPNEEKIRYKARLVAKGYAQKEGVDYNEIFSPVVKHYSIRILLAFVAQFGLELVQLDVKTAFLHGDLNEEIYMVQPDGYKVKGKEDLVCKLQKSLYGLKQSPRQWYLKFDSFMRGVGYLRSDYDHCVYFRKLQDGSFIYLLLYVDDMLIASRSMIEIEKLKAQMKNHFEMKDLGEAKKILGMEITRNKETGAVYLTQKQYLEKLLMRFNVGAGTKSVSTPLAAHFKLSAKSCPKSEEERKDMADVPFANLVGGLMYIMVCSRPDIAQAIGVVSRYMHNPGKDHWAAARWILRYLHGTRDVGLCFQKQECGMKNFVAGYVDSDFAGDLDKTLVQICFFATVLKFIESRSTAGYLFTMAQGPISWRSTLQSTIALSTTDAEYMAATEAIKEALWLQGLISELGIVQNQVELHCDSQSAINLAKHQVLDRKTIVLKKVPTEDNAADMLTKVVAVAKNLAKVEIVELWLYFFVLVVIINSSKWLLINRIAVSSDKTQSFGKNSGSSSLKVEETDIGKVTTKIGKQIERHKQKSERVPSRLTRLKPAKDTTNTETHATSLQVMYACKPPALDKPKSPYAKQSHHN</sequence>
<dbReference type="Pfam" id="PF14223">
    <property type="entry name" value="Retrotran_gag_2"/>
    <property type="match status" value="1"/>
</dbReference>
<comment type="caution">
    <text evidence="8">The sequence shown here is derived from an EMBL/GenBank/DDBJ whole genome shotgun (WGS) entry which is preliminary data.</text>
</comment>
<feature type="transmembrane region" description="Helical" evidence="6">
    <location>
        <begin position="1268"/>
        <end position="1286"/>
    </location>
</feature>
<reference evidence="8" key="1">
    <citation type="submission" date="2023-03" db="EMBL/GenBank/DDBJ databases">
        <title>Chromosome-scale reference genome and RAD-based genetic map of yellow starthistle (Centaurea solstitialis) reveal putative structural variation and QTLs associated with invader traits.</title>
        <authorList>
            <person name="Reatini B."/>
            <person name="Cang F.A."/>
            <person name="Jiang Q."/>
            <person name="Mckibben M.T.W."/>
            <person name="Barker M.S."/>
            <person name="Rieseberg L.H."/>
            <person name="Dlugosch K.M."/>
        </authorList>
    </citation>
    <scope>NUCLEOTIDE SEQUENCE</scope>
    <source>
        <strain evidence="8">CAN-66</strain>
        <tissue evidence="8">Leaf</tissue>
    </source>
</reference>